<evidence type="ECO:0000313" key="1">
    <source>
        <dbReference type="EMBL" id="EQD70231.1"/>
    </source>
</evidence>
<dbReference type="Pfam" id="PF07642">
    <property type="entry name" value="BBP2"/>
    <property type="match status" value="1"/>
</dbReference>
<reference evidence="1" key="1">
    <citation type="submission" date="2013-08" db="EMBL/GenBank/DDBJ databases">
        <authorList>
            <person name="Mendez C."/>
            <person name="Richter M."/>
            <person name="Ferrer M."/>
            <person name="Sanchez J."/>
        </authorList>
    </citation>
    <scope>NUCLEOTIDE SEQUENCE</scope>
</reference>
<dbReference type="EMBL" id="AUZX01004652">
    <property type="protein sequence ID" value="EQD70231.1"/>
    <property type="molecule type" value="Genomic_DNA"/>
</dbReference>
<dbReference type="InterPro" id="IPR011486">
    <property type="entry name" value="BBP2"/>
</dbReference>
<name>T1BBE0_9ZZZZ</name>
<organism evidence="1">
    <name type="scientific">mine drainage metagenome</name>
    <dbReference type="NCBI Taxonomy" id="410659"/>
    <lineage>
        <taxon>unclassified sequences</taxon>
        <taxon>metagenomes</taxon>
        <taxon>ecological metagenomes</taxon>
    </lineage>
</organism>
<proteinExistence type="predicted"/>
<sequence>MLKITHKRALLGIGLAIAPASAWAGGSPALTLAQLLSNSGITASGYVAASYYHSSGGNTYHEFDTGHDAFQLDQAGLTLAYQPTQGFGALVDVVGGTDAEILNAAQSATASSNNPVALLQDYLQYVHGKWTVQAGTFATLAGAEEFAPTGDTNITRSLLYYAEPITHTGVRVTYALDSMLSLIVGVNNGWNYTSFSSNSKTLELGIDLTPSQSFSLSAQSYIGNDPVDLTQRTLVDTVATYNATAALSFVLNYDGADRTRAPSPRGANGAAWPRT</sequence>
<reference evidence="1" key="2">
    <citation type="journal article" date="2014" name="ISME J.">
        <title>Microbial stratification in low pH oxic and suboxic macroscopic growths along an acid mine drainage.</title>
        <authorList>
            <person name="Mendez-Garcia C."/>
            <person name="Mesa V."/>
            <person name="Sprenger R.R."/>
            <person name="Richter M."/>
            <person name="Diez M.S."/>
            <person name="Solano J."/>
            <person name="Bargiela R."/>
            <person name="Golyshina O.V."/>
            <person name="Manteca A."/>
            <person name="Ramos J.L."/>
            <person name="Gallego J.R."/>
            <person name="Llorente I."/>
            <person name="Martins Dos Santos V.A."/>
            <person name="Jensen O.N."/>
            <person name="Pelaez A.I."/>
            <person name="Sanchez J."/>
            <person name="Ferrer M."/>
        </authorList>
    </citation>
    <scope>NUCLEOTIDE SEQUENCE</scope>
</reference>
<accession>T1BBE0</accession>
<gene>
    <name evidence="1" type="ORF">B1A_06399</name>
</gene>
<protein>
    <submittedName>
        <fullName evidence="1">Porin</fullName>
    </submittedName>
</protein>
<dbReference type="AlphaFoldDB" id="T1BBE0"/>
<comment type="caution">
    <text evidence="1">The sequence shown here is derived from an EMBL/GenBank/DDBJ whole genome shotgun (WGS) entry which is preliminary data.</text>
</comment>